<dbReference type="EMBL" id="PKSG01000521">
    <property type="protein sequence ID" value="POR34467.1"/>
    <property type="molecule type" value="Genomic_DNA"/>
</dbReference>
<dbReference type="GO" id="GO:0016618">
    <property type="term" value="F:hydroxypyruvate reductase [NAD(P)H] activity"/>
    <property type="evidence" value="ECO:0007669"/>
    <property type="project" value="TreeGrafter"/>
</dbReference>
<protein>
    <submittedName>
        <fullName evidence="7">2-hydroxyacid dehydrogenase</fullName>
    </submittedName>
</protein>
<dbReference type="InterPro" id="IPR036291">
    <property type="entry name" value="NAD(P)-bd_dom_sf"/>
</dbReference>
<organism evidence="7 8">
    <name type="scientific">Tolypocladium paradoxum</name>
    <dbReference type="NCBI Taxonomy" id="94208"/>
    <lineage>
        <taxon>Eukaryota</taxon>
        <taxon>Fungi</taxon>
        <taxon>Dikarya</taxon>
        <taxon>Ascomycota</taxon>
        <taxon>Pezizomycotina</taxon>
        <taxon>Sordariomycetes</taxon>
        <taxon>Hypocreomycetidae</taxon>
        <taxon>Hypocreales</taxon>
        <taxon>Ophiocordycipitaceae</taxon>
        <taxon>Tolypocladium</taxon>
    </lineage>
</organism>
<dbReference type="Pfam" id="PF00389">
    <property type="entry name" value="2-Hacid_dh"/>
    <property type="match status" value="1"/>
</dbReference>
<comment type="similarity">
    <text evidence="1 4">Belongs to the D-isomer specific 2-hydroxyacid dehydrogenase family.</text>
</comment>
<evidence type="ECO:0000256" key="4">
    <source>
        <dbReference type="RuleBase" id="RU003719"/>
    </source>
</evidence>
<keyword evidence="8" id="KW-1185">Reference proteome</keyword>
<dbReference type="CDD" id="cd12168">
    <property type="entry name" value="Mand_dh_like"/>
    <property type="match status" value="1"/>
</dbReference>
<dbReference type="InterPro" id="IPR006140">
    <property type="entry name" value="D-isomer_DH_NAD-bd"/>
</dbReference>
<dbReference type="PROSITE" id="PS00670">
    <property type="entry name" value="D_2_HYDROXYACID_DH_2"/>
    <property type="match status" value="1"/>
</dbReference>
<evidence type="ECO:0000256" key="3">
    <source>
        <dbReference type="ARBA" id="ARBA00023027"/>
    </source>
</evidence>
<dbReference type="InterPro" id="IPR029753">
    <property type="entry name" value="D-isomer_DH_CS"/>
</dbReference>
<dbReference type="GO" id="GO:0005829">
    <property type="term" value="C:cytosol"/>
    <property type="evidence" value="ECO:0007669"/>
    <property type="project" value="TreeGrafter"/>
</dbReference>
<dbReference type="AlphaFoldDB" id="A0A2S4KWE5"/>
<proteinExistence type="inferred from homology"/>
<evidence type="ECO:0000259" key="6">
    <source>
        <dbReference type="Pfam" id="PF02826"/>
    </source>
</evidence>
<sequence>MSPSQVLPRRPRVVAMGSTEYRIDDYVAEYERTLTLRYAPPCTPLRMQSRADADGVLDAENRDEALQKLPAMVQQHGPIDALVVGVGTAEFEPFDEALLRPLLPGCRIIASASAGYDEFDVAWMTRAGIWFCNTRDAVAEATADMAMFLTLAVVRDAYRAERGARSGTWRDGIVPARDPSGMTMGIVGMGAVGRHLARKAAAFSMRVRYYNRRRLSIDDEAACNAKYTPSLHELLASADVVSINCPLTEETANLISDAEFAAMKPGAFFVNTARGAIVDEAALIDALESGRVARAGLDVFCNEPHINGYFRTSDLVVCTPHVGAVTDEAFRRGERECLENVRACLRTGRPVAPVNEVRADVNGVAGSEG</sequence>
<evidence type="ECO:0000256" key="1">
    <source>
        <dbReference type="ARBA" id="ARBA00005854"/>
    </source>
</evidence>
<dbReference type="PROSITE" id="PS00671">
    <property type="entry name" value="D_2_HYDROXYACID_DH_3"/>
    <property type="match status" value="1"/>
</dbReference>
<keyword evidence="3" id="KW-0520">NAD</keyword>
<dbReference type="FunFam" id="3.40.50.720:FF:000203">
    <property type="entry name" value="D-3-phosphoglycerate dehydrogenase (SerA)"/>
    <property type="match status" value="1"/>
</dbReference>
<dbReference type="SUPFAM" id="SSF51735">
    <property type="entry name" value="NAD(P)-binding Rossmann-fold domains"/>
    <property type="match status" value="1"/>
</dbReference>
<dbReference type="GO" id="GO:0051287">
    <property type="term" value="F:NAD binding"/>
    <property type="evidence" value="ECO:0007669"/>
    <property type="project" value="InterPro"/>
</dbReference>
<accession>A0A2S4KWE5</accession>
<evidence type="ECO:0000313" key="8">
    <source>
        <dbReference type="Proteomes" id="UP000237481"/>
    </source>
</evidence>
<dbReference type="InterPro" id="IPR029752">
    <property type="entry name" value="D-isomer_DH_CS1"/>
</dbReference>
<dbReference type="PANTHER" id="PTHR10996:SF269">
    <property type="entry name" value="HYPOTHETICAL D-ISOMER SPECIFIC 2-HYDROXYACID DEHYDROGENASE (EUROFUNG)"/>
    <property type="match status" value="1"/>
</dbReference>
<feature type="domain" description="D-isomer specific 2-hydroxyacid dehydrogenase catalytic" evidence="5">
    <location>
        <begin position="58"/>
        <end position="355"/>
    </location>
</feature>
<gene>
    <name evidence="7" type="ORF">TPAR_05336</name>
</gene>
<dbReference type="PROSITE" id="PS00065">
    <property type="entry name" value="D_2_HYDROXYACID_DH_1"/>
    <property type="match status" value="1"/>
</dbReference>
<name>A0A2S4KWE5_9HYPO</name>
<dbReference type="InterPro" id="IPR006139">
    <property type="entry name" value="D-isomer_2_OHA_DH_cat_dom"/>
</dbReference>
<dbReference type="Pfam" id="PF02826">
    <property type="entry name" value="2-Hacid_dh_C"/>
    <property type="match status" value="1"/>
</dbReference>
<feature type="domain" description="D-isomer specific 2-hydroxyacid dehydrogenase NAD-binding" evidence="6">
    <location>
        <begin position="148"/>
        <end position="323"/>
    </location>
</feature>
<evidence type="ECO:0000313" key="7">
    <source>
        <dbReference type="EMBL" id="POR34467.1"/>
    </source>
</evidence>
<evidence type="ECO:0000256" key="2">
    <source>
        <dbReference type="ARBA" id="ARBA00023002"/>
    </source>
</evidence>
<dbReference type="Proteomes" id="UP000237481">
    <property type="component" value="Unassembled WGS sequence"/>
</dbReference>
<dbReference type="InterPro" id="IPR050223">
    <property type="entry name" value="D-isomer_2-hydroxyacid_DH"/>
</dbReference>
<dbReference type="SUPFAM" id="SSF52283">
    <property type="entry name" value="Formate/glycerate dehydrogenase catalytic domain-like"/>
    <property type="match status" value="1"/>
</dbReference>
<dbReference type="Gene3D" id="3.40.50.720">
    <property type="entry name" value="NAD(P)-binding Rossmann-like Domain"/>
    <property type="match status" value="2"/>
</dbReference>
<reference evidence="7 8" key="1">
    <citation type="submission" date="2018-01" db="EMBL/GenBank/DDBJ databases">
        <title>Harnessing the power of phylogenomics to disentangle the directionality and signatures of interkingdom host jumping in the parasitic fungal genus Tolypocladium.</title>
        <authorList>
            <person name="Quandt C.A."/>
            <person name="Patterson W."/>
            <person name="Spatafora J.W."/>
        </authorList>
    </citation>
    <scope>NUCLEOTIDE SEQUENCE [LARGE SCALE GENOMIC DNA]</scope>
    <source>
        <strain evidence="7 8">NRBC 100945</strain>
    </source>
</reference>
<comment type="caution">
    <text evidence="7">The sequence shown here is derived from an EMBL/GenBank/DDBJ whole genome shotgun (WGS) entry which is preliminary data.</text>
</comment>
<dbReference type="OrthoDB" id="9991913at2759"/>
<evidence type="ECO:0000259" key="5">
    <source>
        <dbReference type="Pfam" id="PF00389"/>
    </source>
</evidence>
<dbReference type="GO" id="GO:0030267">
    <property type="term" value="F:glyoxylate reductase (NADPH) activity"/>
    <property type="evidence" value="ECO:0007669"/>
    <property type="project" value="TreeGrafter"/>
</dbReference>
<dbReference type="PANTHER" id="PTHR10996">
    <property type="entry name" value="2-HYDROXYACID DEHYDROGENASE-RELATED"/>
    <property type="match status" value="1"/>
</dbReference>
<dbReference type="STRING" id="94208.A0A2S4KWE5"/>
<keyword evidence="2 4" id="KW-0560">Oxidoreductase</keyword>